<organism evidence="2 3">
    <name type="scientific">Paenibacillus aceti</name>
    <dbReference type="NCBI Taxonomy" id="1820010"/>
    <lineage>
        <taxon>Bacteria</taxon>
        <taxon>Bacillati</taxon>
        <taxon>Bacillota</taxon>
        <taxon>Bacilli</taxon>
        <taxon>Bacillales</taxon>
        <taxon>Paenibacillaceae</taxon>
        <taxon>Paenibacillus</taxon>
    </lineage>
</organism>
<gene>
    <name evidence="2" type="ORF">GCM10010913_17750</name>
</gene>
<dbReference type="InterPro" id="IPR028098">
    <property type="entry name" value="Glyco_trans_4-like_N"/>
</dbReference>
<accession>A0ABQ1VSZ6</accession>
<dbReference type="EMBL" id="BMIW01000009">
    <property type="protein sequence ID" value="GGF96538.1"/>
    <property type="molecule type" value="Genomic_DNA"/>
</dbReference>
<protein>
    <recommendedName>
        <fullName evidence="1">Glycosyltransferase subfamily 4-like N-terminal domain-containing protein</fullName>
    </recommendedName>
</protein>
<sequence length="89" mass="9971">MPESEEDIKVKLLIEAGANHIQTHINRRGMNPLEDLKLIREYTKIIKEVNPDVILTYTIKPNIYGTYAASNLNKPVVINITGGGRVLLS</sequence>
<dbReference type="SUPFAM" id="SSF53756">
    <property type="entry name" value="UDP-Glycosyltransferase/glycogen phosphorylase"/>
    <property type="match status" value="1"/>
</dbReference>
<dbReference type="Proteomes" id="UP000608420">
    <property type="component" value="Unassembled WGS sequence"/>
</dbReference>
<evidence type="ECO:0000259" key="1">
    <source>
        <dbReference type="Pfam" id="PF13477"/>
    </source>
</evidence>
<proteinExistence type="predicted"/>
<dbReference type="Pfam" id="PF13477">
    <property type="entry name" value="Glyco_trans_4_2"/>
    <property type="match status" value="1"/>
</dbReference>
<evidence type="ECO:0000313" key="3">
    <source>
        <dbReference type="Proteomes" id="UP000608420"/>
    </source>
</evidence>
<evidence type="ECO:0000313" key="2">
    <source>
        <dbReference type="EMBL" id="GGF96538.1"/>
    </source>
</evidence>
<feature type="domain" description="Glycosyltransferase subfamily 4-like N-terminal" evidence="1">
    <location>
        <begin position="16"/>
        <end position="82"/>
    </location>
</feature>
<name>A0ABQ1VSZ6_9BACL</name>
<keyword evidence="3" id="KW-1185">Reference proteome</keyword>
<comment type="caution">
    <text evidence="2">The sequence shown here is derived from an EMBL/GenBank/DDBJ whole genome shotgun (WGS) entry which is preliminary data.</text>
</comment>
<reference evidence="3" key="1">
    <citation type="journal article" date="2019" name="Int. J. Syst. Evol. Microbiol.">
        <title>The Global Catalogue of Microorganisms (GCM) 10K type strain sequencing project: providing services to taxonomists for standard genome sequencing and annotation.</title>
        <authorList>
            <consortium name="The Broad Institute Genomics Platform"/>
            <consortium name="The Broad Institute Genome Sequencing Center for Infectious Disease"/>
            <person name="Wu L."/>
            <person name="Ma J."/>
        </authorList>
    </citation>
    <scope>NUCLEOTIDE SEQUENCE [LARGE SCALE GENOMIC DNA]</scope>
    <source>
        <strain evidence="3">CGMCC 1.15420</strain>
    </source>
</reference>